<dbReference type="EMBL" id="CP036339">
    <property type="protein sequence ID" value="QDT72002.1"/>
    <property type="molecule type" value="Genomic_DNA"/>
</dbReference>
<dbReference type="SUPFAM" id="SSF55961">
    <property type="entry name" value="Bet v1-like"/>
    <property type="match status" value="1"/>
</dbReference>
<dbReference type="Proteomes" id="UP000317909">
    <property type="component" value="Chromosome"/>
</dbReference>
<dbReference type="CDD" id="cd07820">
    <property type="entry name" value="SRPBCC_3"/>
    <property type="match status" value="1"/>
</dbReference>
<dbReference type="Pfam" id="PF03364">
    <property type="entry name" value="Polyketide_cyc"/>
    <property type="match status" value="1"/>
</dbReference>
<dbReference type="OrthoDB" id="9793552at2"/>
<feature type="domain" description="Coenzyme Q-binding protein COQ10 START" evidence="2">
    <location>
        <begin position="21"/>
        <end position="135"/>
    </location>
</feature>
<accession>A0A517TUF4</accession>
<evidence type="ECO:0000259" key="2">
    <source>
        <dbReference type="Pfam" id="PF03364"/>
    </source>
</evidence>
<evidence type="ECO:0000313" key="4">
    <source>
        <dbReference type="Proteomes" id="UP000317909"/>
    </source>
</evidence>
<reference evidence="3 4" key="1">
    <citation type="submission" date="2019-02" db="EMBL/GenBank/DDBJ databases">
        <title>Deep-cultivation of Planctomycetes and their phenomic and genomic characterization uncovers novel biology.</title>
        <authorList>
            <person name="Wiegand S."/>
            <person name="Jogler M."/>
            <person name="Boedeker C."/>
            <person name="Pinto D."/>
            <person name="Vollmers J."/>
            <person name="Rivas-Marin E."/>
            <person name="Kohn T."/>
            <person name="Peeters S.H."/>
            <person name="Heuer A."/>
            <person name="Rast P."/>
            <person name="Oberbeckmann S."/>
            <person name="Bunk B."/>
            <person name="Jeske O."/>
            <person name="Meyerdierks A."/>
            <person name="Storesund J.E."/>
            <person name="Kallscheuer N."/>
            <person name="Luecker S."/>
            <person name="Lage O.M."/>
            <person name="Pohl T."/>
            <person name="Merkel B.J."/>
            <person name="Hornburger P."/>
            <person name="Mueller R.-W."/>
            <person name="Bruemmer F."/>
            <person name="Labrenz M."/>
            <person name="Spormann A.M."/>
            <person name="Op den Camp H."/>
            <person name="Overmann J."/>
            <person name="Amann R."/>
            <person name="Jetten M.S.M."/>
            <person name="Mascher T."/>
            <person name="Medema M.H."/>
            <person name="Devos D.P."/>
            <person name="Kaster A.-K."/>
            <person name="Ovreas L."/>
            <person name="Rohde M."/>
            <person name="Galperin M.Y."/>
            <person name="Jogler C."/>
        </authorList>
    </citation>
    <scope>NUCLEOTIDE SEQUENCE [LARGE SCALE GENOMIC DNA]</scope>
    <source>
        <strain evidence="3 4">I41</strain>
    </source>
</reference>
<dbReference type="AlphaFoldDB" id="A0A517TUF4"/>
<gene>
    <name evidence="3" type="ORF">I41_11670</name>
</gene>
<dbReference type="InterPro" id="IPR023393">
    <property type="entry name" value="START-like_dom_sf"/>
</dbReference>
<comment type="similarity">
    <text evidence="1">Belongs to the ribosome association toxin RatA family.</text>
</comment>
<proteinExistence type="inferred from homology"/>
<keyword evidence="4" id="KW-1185">Reference proteome</keyword>
<dbReference type="RefSeq" id="WP_145431607.1">
    <property type="nucleotide sequence ID" value="NZ_CP036339.1"/>
</dbReference>
<sequence>MNDITIERAPRGWLLRTACIVPRPLDEVFPFFADAMNLERITPPLVRLRVLTPAPIVMRQGLLIDYWLRIRGVPVHWQTEITAWEPQRRFVDEQRRGPYKFWRHEHTFEACEGGTRMVDEVHYGVPGGRLVNWLLVGRDVRKIFAYRQQALRDIFF</sequence>
<dbReference type="KEGG" id="llh:I41_11670"/>
<protein>
    <submittedName>
        <fullName evidence="3">Polyketide cyclase / dehydrase and lipid transport</fullName>
    </submittedName>
</protein>
<dbReference type="InterPro" id="IPR005031">
    <property type="entry name" value="COQ10_START"/>
</dbReference>
<name>A0A517TUF4_9BACT</name>
<evidence type="ECO:0000313" key="3">
    <source>
        <dbReference type="EMBL" id="QDT72002.1"/>
    </source>
</evidence>
<organism evidence="3 4">
    <name type="scientific">Lacipirellula limnantheis</name>
    <dbReference type="NCBI Taxonomy" id="2528024"/>
    <lineage>
        <taxon>Bacteria</taxon>
        <taxon>Pseudomonadati</taxon>
        <taxon>Planctomycetota</taxon>
        <taxon>Planctomycetia</taxon>
        <taxon>Pirellulales</taxon>
        <taxon>Lacipirellulaceae</taxon>
        <taxon>Lacipirellula</taxon>
    </lineage>
</organism>
<dbReference type="Gene3D" id="3.30.530.20">
    <property type="match status" value="1"/>
</dbReference>
<evidence type="ECO:0000256" key="1">
    <source>
        <dbReference type="ARBA" id="ARBA00008918"/>
    </source>
</evidence>